<evidence type="ECO:0000313" key="10">
    <source>
        <dbReference type="EMBL" id="KAE9274617.1"/>
    </source>
</evidence>
<dbReference type="Proteomes" id="UP000440367">
    <property type="component" value="Unassembled WGS sequence"/>
</dbReference>
<dbReference type="EMBL" id="QXGD01003269">
    <property type="protein sequence ID" value="KAE9179096.1"/>
    <property type="molecule type" value="Genomic_DNA"/>
</dbReference>
<gene>
    <name evidence="10" type="ORF">PF001_g26980</name>
    <name evidence="9" type="ORF">PF002_g27907</name>
    <name evidence="8" type="ORF">PF004_g26256</name>
    <name evidence="7" type="ORF">PF005_g27305</name>
    <name evidence="6" type="ORF">PF006_g26560</name>
    <name evidence="5" type="ORF">PF007_g27208</name>
    <name evidence="11" type="ORF">PF008_g27098</name>
    <name evidence="2" type="ORF">PF009_g27894</name>
    <name evidence="4" type="ORF">PF010_g26806</name>
    <name evidence="3" type="ORF">PF011_g26338</name>
</gene>
<dbReference type="EMBL" id="QXFZ01003334">
    <property type="protein sequence ID" value="KAE9069726.1"/>
    <property type="molecule type" value="Genomic_DNA"/>
</dbReference>
<organism evidence="6 16">
    <name type="scientific">Phytophthora fragariae</name>
    <dbReference type="NCBI Taxonomy" id="53985"/>
    <lineage>
        <taxon>Eukaryota</taxon>
        <taxon>Sar</taxon>
        <taxon>Stramenopiles</taxon>
        <taxon>Oomycota</taxon>
        <taxon>Peronosporomycetes</taxon>
        <taxon>Peronosporales</taxon>
        <taxon>Peronosporaceae</taxon>
        <taxon>Phytophthora</taxon>
    </lineage>
</organism>
<dbReference type="Proteomes" id="UP000437068">
    <property type="component" value="Unassembled WGS sequence"/>
</dbReference>
<reference evidence="12 13" key="1">
    <citation type="submission" date="2018-08" db="EMBL/GenBank/DDBJ databases">
        <title>Genomic investigation of the strawberry pathogen Phytophthora fragariae indicates pathogenicity is determined by transcriptional variation in three key races.</title>
        <authorList>
            <person name="Adams T.M."/>
            <person name="Armitage A.D."/>
            <person name="Sobczyk M.K."/>
            <person name="Bates H.J."/>
            <person name="Dunwell J.M."/>
            <person name="Nellist C.F."/>
            <person name="Harrison R.J."/>
        </authorList>
    </citation>
    <scope>NUCLEOTIDE SEQUENCE [LARGE SCALE GENOMIC DNA]</scope>
    <source>
        <strain evidence="10 14">A4</strain>
        <strain evidence="9 15">BC-1</strain>
        <strain evidence="8 19">BC-23</strain>
        <strain evidence="7 13">NOV-27</strain>
        <strain evidence="6 16">NOV-5</strain>
        <strain evidence="5 17">NOV-71</strain>
        <strain evidence="11 20">NOV-77</strain>
        <strain evidence="2 12">NOV-9</strain>
        <strain evidence="4 21">ONT-3</strain>
        <strain evidence="3 18">SCRP245</strain>
    </source>
</reference>
<dbReference type="Proteomes" id="UP000441208">
    <property type="component" value="Unassembled WGS sequence"/>
</dbReference>
<evidence type="ECO:0000313" key="15">
    <source>
        <dbReference type="Proteomes" id="UP000440367"/>
    </source>
</evidence>
<sequence>MTTLQQLQDILQRAVKKTLGVRRLVSPARAKSSSPPVPPTSPARPSRSARCSKRSRPVATGREPNGVASRKSKHRSYVGERR</sequence>
<dbReference type="Proteomes" id="UP000429523">
    <property type="component" value="Unassembled WGS sequence"/>
</dbReference>
<evidence type="ECO:0000313" key="20">
    <source>
        <dbReference type="Proteomes" id="UP000486351"/>
    </source>
</evidence>
<accession>A0A6A3QYT3</accession>
<evidence type="ECO:0000313" key="5">
    <source>
        <dbReference type="EMBL" id="KAE9069726.1"/>
    </source>
</evidence>
<evidence type="ECO:0000313" key="4">
    <source>
        <dbReference type="EMBL" id="KAE9069058.1"/>
    </source>
</evidence>
<comment type="caution">
    <text evidence="6">The sequence shown here is derived from an EMBL/GenBank/DDBJ whole genome shotgun (WGS) entry which is preliminary data.</text>
</comment>
<protein>
    <submittedName>
        <fullName evidence="6">Uncharacterized protein</fullName>
    </submittedName>
</protein>
<feature type="region of interest" description="Disordered" evidence="1">
    <location>
        <begin position="22"/>
        <end position="82"/>
    </location>
</feature>
<evidence type="ECO:0000313" key="11">
    <source>
        <dbReference type="EMBL" id="KAE9284684.1"/>
    </source>
</evidence>
<proteinExistence type="predicted"/>
<dbReference type="Proteomes" id="UP000486351">
    <property type="component" value="Unassembled WGS sequence"/>
</dbReference>
<evidence type="ECO:0000313" key="13">
    <source>
        <dbReference type="Proteomes" id="UP000433483"/>
    </source>
</evidence>
<dbReference type="EMBL" id="QXFY01003488">
    <property type="protein sequence ID" value="KAE9284684.1"/>
    <property type="molecule type" value="Genomic_DNA"/>
</dbReference>
<evidence type="ECO:0000313" key="21">
    <source>
        <dbReference type="Proteomes" id="UP000488956"/>
    </source>
</evidence>
<evidence type="ECO:0000313" key="3">
    <source>
        <dbReference type="EMBL" id="KAE8970653.1"/>
    </source>
</evidence>
<dbReference type="EMBL" id="QXGE01003528">
    <property type="protein sequence ID" value="KAE9274617.1"/>
    <property type="molecule type" value="Genomic_DNA"/>
</dbReference>
<evidence type="ECO:0000313" key="7">
    <source>
        <dbReference type="EMBL" id="KAE9171061.1"/>
    </source>
</evidence>
<dbReference type="EMBL" id="QXGB01003388">
    <property type="protein sequence ID" value="KAE9171061.1"/>
    <property type="molecule type" value="Genomic_DNA"/>
</dbReference>
<dbReference type="AlphaFoldDB" id="A0A6A3QYT3"/>
<dbReference type="EMBL" id="QXGF01003327">
    <property type="protein sequence ID" value="KAE8921833.1"/>
    <property type="molecule type" value="Genomic_DNA"/>
</dbReference>
<evidence type="ECO:0000313" key="19">
    <source>
        <dbReference type="Proteomes" id="UP000476176"/>
    </source>
</evidence>
<dbReference type="EMBL" id="QXFX01003432">
    <property type="protein sequence ID" value="KAE9069058.1"/>
    <property type="molecule type" value="Genomic_DNA"/>
</dbReference>
<dbReference type="Proteomes" id="UP000460718">
    <property type="component" value="Unassembled WGS sequence"/>
</dbReference>
<evidence type="ECO:0000313" key="14">
    <source>
        <dbReference type="Proteomes" id="UP000437068"/>
    </source>
</evidence>
<dbReference type="Proteomes" id="UP000488956">
    <property type="component" value="Unassembled WGS sequence"/>
</dbReference>
<dbReference type="Proteomes" id="UP000440732">
    <property type="component" value="Unassembled WGS sequence"/>
</dbReference>
<dbReference type="Proteomes" id="UP000476176">
    <property type="component" value="Unassembled WGS sequence"/>
</dbReference>
<evidence type="ECO:0000313" key="16">
    <source>
        <dbReference type="Proteomes" id="UP000440732"/>
    </source>
</evidence>
<dbReference type="Proteomes" id="UP000433483">
    <property type="component" value="Unassembled WGS sequence"/>
</dbReference>
<name>A0A6A3QYT3_9STRA</name>
<evidence type="ECO:0000313" key="12">
    <source>
        <dbReference type="Proteomes" id="UP000429523"/>
    </source>
</evidence>
<evidence type="ECO:0000313" key="18">
    <source>
        <dbReference type="Proteomes" id="UP000460718"/>
    </source>
</evidence>
<evidence type="ECO:0000313" key="2">
    <source>
        <dbReference type="EMBL" id="KAE8921833.1"/>
    </source>
</evidence>
<keyword evidence="13" id="KW-1185">Reference proteome</keyword>
<evidence type="ECO:0000256" key="1">
    <source>
        <dbReference type="SAM" id="MobiDB-lite"/>
    </source>
</evidence>
<dbReference type="EMBL" id="QXGC01003417">
    <property type="protein sequence ID" value="KAE9175867.1"/>
    <property type="molecule type" value="Genomic_DNA"/>
</dbReference>
<dbReference type="EMBL" id="QXFW01003461">
    <property type="protein sequence ID" value="KAE8970653.1"/>
    <property type="molecule type" value="Genomic_DNA"/>
</dbReference>
<evidence type="ECO:0000313" key="8">
    <source>
        <dbReference type="EMBL" id="KAE9175867.1"/>
    </source>
</evidence>
<dbReference type="EMBL" id="QXGA01003374">
    <property type="protein sequence ID" value="KAE9084028.1"/>
    <property type="molecule type" value="Genomic_DNA"/>
</dbReference>
<evidence type="ECO:0000313" key="6">
    <source>
        <dbReference type="EMBL" id="KAE9084028.1"/>
    </source>
</evidence>
<evidence type="ECO:0000313" key="17">
    <source>
        <dbReference type="Proteomes" id="UP000441208"/>
    </source>
</evidence>
<evidence type="ECO:0000313" key="9">
    <source>
        <dbReference type="EMBL" id="KAE9179096.1"/>
    </source>
</evidence>